<sequence length="649" mass="72280">MQATKDAAESVDVNAAVATTSGGAGAEPTPKQQRLFIARQACEICRQKKTRCDGGNPCGMCRSSGLECVFAERKATKNEVSLGMIFNALQRIERKIEHPAPSPGAGAGAGSAQAVLSSKRRRRESSLSQGFVTSPGATFRDEPPEPYVQAAAGTMAQMTTASPANTVNSTVSAPRSAPHVPVIEYPARQAVTWPVIHSMLKRALGEDRYQGYSVIQATLTEQKRPPIAFAPASSMSVHHLSRLHISHVRDLCDKFFATFNLTYPILDRKLFSQHTLGVAINSDFGYNIESCLVLVVMALGTYGQRALHEGGFGFPAALAGEAGPRVSESVPEDGLSFFNEARQRIGLINCDNSIQSCQYYLLCGLFYSQLLRPIDWWTMVNRASVCVTSFWACPPEQCDGWMIDMQARLFWNTAMFQALLTQELDLPISNLEDFEDRVPLPKFVEFPGLSSMVSLTATTNESDERDAFCHYHFLSQIAHRIILTRMCDSMFASRKKRSLPPPTSEVTMTTMSRADYPPQALEDELLHQLDQWRQQLPPYLQWDDAAPVPLPDSPENILVEPWLRGRFWIARYHLRRPLLQVVLFLSRLFGQLLILEALRRSPVQQLRELPPDDYDLWCRFALGILEEYASASPIVARDFEIASALLSGK</sequence>
<name>A0A507BN34_9PEZI</name>
<feature type="domain" description="Zn(2)-C6 fungal-type" evidence="3">
    <location>
        <begin position="41"/>
        <end position="70"/>
    </location>
</feature>
<comment type="caution">
    <text evidence="4">The sequence shown here is derived from an EMBL/GenBank/DDBJ whole genome shotgun (WGS) entry which is preliminary data.</text>
</comment>
<gene>
    <name evidence="4" type="ORF">E0L32_011332</name>
</gene>
<dbReference type="PANTHER" id="PTHR47785:SF6">
    <property type="entry name" value="ZN(II)2CYS6 TRANSCRIPTION FACTOR (EUROFUNG)"/>
    <property type="match status" value="1"/>
</dbReference>
<dbReference type="GO" id="GO:0008270">
    <property type="term" value="F:zinc ion binding"/>
    <property type="evidence" value="ECO:0007669"/>
    <property type="project" value="InterPro"/>
</dbReference>
<dbReference type="InterPro" id="IPR001138">
    <property type="entry name" value="Zn2Cys6_DnaBD"/>
</dbReference>
<evidence type="ECO:0000256" key="1">
    <source>
        <dbReference type="ARBA" id="ARBA00023242"/>
    </source>
</evidence>
<feature type="region of interest" description="Disordered" evidence="2">
    <location>
        <begin position="98"/>
        <end position="143"/>
    </location>
</feature>
<dbReference type="PANTHER" id="PTHR47785">
    <property type="entry name" value="ZN(II)2CYS6 TRANSCRIPTION FACTOR (EUROFUNG)-RELATED-RELATED"/>
    <property type="match status" value="1"/>
</dbReference>
<dbReference type="PROSITE" id="PS00463">
    <property type="entry name" value="ZN2_CY6_FUNGAL_1"/>
    <property type="match status" value="1"/>
</dbReference>
<dbReference type="SUPFAM" id="SSF57701">
    <property type="entry name" value="Zn2/Cys6 DNA-binding domain"/>
    <property type="match status" value="1"/>
</dbReference>
<dbReference type="AlphaFoldDB" id="A0A507BN34"/>
<dbReference type="RefSeq" id="XP_031000650.1">
    <property type="nucleotide sequence ID" value="XM_031134050.1"/>
</dbReference>
<evidence type="ECO:0000313" key="4">
    <source>
        <dbReference type="EMBL" id="TPX18939.1"/>
    </source>
</evidence>
<dbReference type="OrthoDB" id="6133115at2759"/>
<dbReference type="InterPro" id="IPR036864">
    <property type="entry name" value="Zn2-C6_fun-type_DNA-bd_sf"/>
</dbReference>
<dbReference type="Pfam" id="PF00172">
    <property type="entry name" value="Zn_clus"/>
    <property type="match status" value="1"/>
</dbReference>
<evidence type="ECO:0000259" key="3">
    <source>
        <dbReference type="PROSITE" id="PS50048"/>
    </source>
</evidence>
<dbReference type="Proteomes" id="UP000319257">
    <property type="component" value="Unassembled WGS sequence"/>
</dbReference>
<dbReference type="GO" id="GO:0000981">
    <property type="term" value="F:DNA-binding transcription factor activity, RNA polymerase II-specific"/>
    <property type="evidence" value="ECO:0007669"/>
    <property type="project" value="InterPro"/>
</dbReference>
<keyword evidence="1" id="KW-0539">Nucleus</keyword>
<dbReference type="PROSITE" id="PS50048">
    <property type="entry name" value="ZN2_CY6_FUNGAL_2"/>
    <property type="match status" value="1"/>
</dbReference>
<accession>A0A507BN34</accession>
<dbReference type="CDD" id="cd12148">
    <property type="entry name" value="fungal_TF_MHR"/>
    <property type="match status" value="1"/>
</dbReference>
<evidence type="ECO:0000313" key="5">
    <source>
        <dbReference type="Proteomes" id="UP000319257"/>
    </source>
</evidence>
<dbReference type="InterPro" id="IPR053181">
    <property type="entry name" value="EcdB-like_regulator"/>
</dbReference>
<protein>
    <recommendedName>
        <fullName evidence="3">Zn(2)-C6 fungal-type domain-containing protein</fullName>
    </recommendedName>
</protein>
<keyword evidence="5" id="KW-1185">Reference proteome</keyword>
<dbReference type="Gene3D" id="4.10.240.10">
    <property type="entry name" value="Zn(2)-C6 fungal-type DNA-binding domain"/>
    <property type="match status" value="1"/>
</dbReference>
<organism evidence="4 5">
    <name type="scientific">Thyridium curvatum</name>
    <dbReference type="NCBI Taxonomy" id="1093900"/>
    <lineage>
        <taxon>Eukaryota</taxon>
        <taxon>Fungi</taxon>
        <taxon>Dikarya</taxon>
        <taxon>Ascomycota</taxon>
        <taxon>Pezizomycotina</taxon>
        <taxon>Sordariomycetes</taxon>
        <taxon>Sordariomycetidae</taxon>
        <taxon>Thyridiales</taxon>
        <taxon>Thyridiaceae</taxon>
        <taxon>Thyridium</taxon>
    </lineage>
</organism>
<dbReference type="EMBL" id="SKBQ01000104">
    <property type="protein sequence ID" value="TPX18939.1"/>
    <property type="molecule type" value="Genomic_DNA"/>
</dbReference>
<reference evidence="4 5" key="1">
    <citation type="submission" date="2019-06" db="EMBL/GenBank/DDBJ databases">
        <title>Draft genome sequence of the filamentous fungus Phialemoniopsis curvata isolated from diesel fuel.</title>
        <authorList>
            <person name="Varaljay V.A."/>
            <person name="Lyon W.J."/>
            <person name="Crouch A.L."/>
            <person name="Drake C.E."/>
            <person name="Hollomon J.M."/>
            <person name="Nadeau L.J."/>
            <person name="Nunn H.S."/>
            <person name="Stevenson B.S."/>
            <person name="Bojanowski C.L."/>
            <person name="Crookes-Goodson W.J."/>
        </authorList>
    </citation>
    <scope>NUCLEOTIDE SEQUENCE [LARGE SCALE GENOMIC DNA]</scope>
    <source>
        <strain evidence="4 5">D216</strain>
    </source>
</reference>
<proteinExistence type="predicted"/>
<dbReference type="InParanoid" id="A0A507BN34"/>
<dbReference type="CDD" id="cd00067">
    <property type="entry name" value="GAL4"/>
    <property type="match status" value="1"/>
</dbReference>
<dbReference type="SMART" id="SM00066">
    <property type="entry name" value="GAL4"/>
    <property type="match status" value="1"/>
</dbReference>
<dbReference type="GeneID" id="41978779"/>
<evidence type="ECO:0000256" key="2">
    <source>
        <dbReference type="SAM" id="MobiDB-lite"/>
    </source>
</evidence>